<dbReference type="InterPro" id="IPR018865">
    <property type="entry name" value="STK19-like"/>
</dbReference>
<reference evidence="3 4" key="1">
    <citation type="journal article" date="2020" name="G3 (Bethesda)">
        <title>Improved Reference Genome for Cyclotella cryptica CCMP332, a Model for Cell Wall Morphogenesis, Salinity Adaptation, and Lipid Production in Diatoms (Bacillariophyta).</title>
        <authorList>
            <person name="Roberts W.R."/>
            <person name="Downey K.M."/>
            <person name="Ruck E.C."/>
            <person name="Traller J.C."/>
            <person name="Alverson A.J."/>
        </authorList>
    </citation>
    <scope>NUCLEOTIDE SEQUENCE [LARGE SCALE GENOMIC DNA]</scope>
    <source>
        <strain evidence="3 4">CCMP332</strain>
    </source>
</reference>
<proteinExistence type="inferred from homology"/>
<comment type="similarity">
    <text evidence="1">Belongs to the STK19 family.</text>
</comment>
<feature type="compositionally biased region" description="Low complexity" evidence="2">
    <location>
        <begin position="39"/>
        <end position="58"/>
    </location>
</feature>
<protein>
    <submittedName>
        <fullName evidence="3">Uncharacterized protein</fullName>
    </submittedName>
</protein>
<evidence type="ECO:0000313" key="4">
    <source>
        <dbReference type="Proteomes" id="UP001516023"/>
    </source>
</evidence>
<accession>A0ABD3PHT8</accession>
<evidence type="ECO:0000313" key="3">
    <source>
        <dbReference type="EMBL" id="KAL3786045.1"/>
    </source>
</evidence>
<sequence length="415" mass="46072">MNSDQMESTQQPSNTTRTLPKRVTGGVGVLIKKKRQRQSHSQSKPCTSSTSSSIPSILKSTPCSARVLSSELHGKSKPSKVDDEFGDDPLLDDFNDCNDTFLCLQAYTRPTHGMTSETCAYCPIFTISSNNDVKQSLTEFGDRKTTSSSTHAAPFLPQRVLLHLSSNDAQTNEDIRMLAITNKIRLLQLHGTAIARNGLGWRLDGNDDGDIAVMETYAYEIASKMALQAYFMAGDRQPGSNHEDKTESIHDWFKSTLLPNFSGRTWFLTSSLEDKMETVVKMDTTKRRLTVSEMNAIVNDLVHAGLLLPRRGSNCNGGEGYWFSLPGLGRAAKSIFDGRISILRRIQSSKFKEKKRSTLEQDIGRQICTIEKSGKGKDGNAMMQPGKFLVQDLLAIGAIYIHETCTGEQFIRIKQ</sequence>
<dbReference type="AlphaFoldDB" id="A0ABD3PHT8"/>
<dbReference type="PANTHER" id="PTHR15243">
    <property type="entry name" value="SERINE/THREONINE-PROTEIN KINASE 19"/>
    <property type="match status" value="1"/>
</dbReference>
<feature type="compositionally biased region" description="Polar residues" evidence="2">
    <location>
        <begin position="1"/>
        <end position="18"/>
    </location>
</feature>
<organism evidence="3 4">
    <name type="scientific">Cyclotella cryptica</name>
    <dbReference type="NCBI Taxonomy" id="29204"/>
    <lineage>
        <taxon>Eukaryota</taxon>
        <taxon>Sar</taxon>
        <taxon>Stramenopiles</taxon>
        <taxon>Ochrophyta</taxon>
        <taxon>Bacillariophyta</taxon>
        <taxon>Coscinodiscophyceae</taxon>
        <taxon>Thalassiosirophycidae</taxon>
        <taxon>Stephanodiscales</taxon>
        <taxon>Stephanodiscaceae</taxon>
        <taxon>Cyclotella</taxon>
    </lineage>
</organism>
<feature type="region of interest" description="Disordered" evidence="2">
    <location>
        <begin position="1"/>
        <end position="58"/>
    </location>
</feature>
<keyword evidence="4" id="KW-1185">Reference proteome</keyword>
<dbReference type="PANTHER" id="PTHR15243:SF0">
    <property type="entry name" value="SERINE_THREONINE-PROTEIN KINASE 19"/>
    <property type="match status" value="1"/>
</dbReference>
<comment type="caution">
    <text evidence="3">The sequence shown here is derived from an EMBL/GenBank/DDBJ whole genome shotgun (WGS) entry which is preliminary data.</text>
</comment>
<dbReference type="Proteomes" id="UP001516023">
    <property type="component" value="Unassembled WGS sequence"/>
</dbReference>
<evidence type="ECO:0000256" key="2">
    <source>
        <dbReference type="SAM" id="MobiDB-lite"/>
    </source>
</evidence>
<dbReference type="EMBL" id="JABMIG020000203">
    <property type="protein sequence ID" value="KAL3786045.1"/>
    <property type="molecule type" value="Genomic_DNA"/>
</dbReference>
<gene>
    <name evidence="3" type="ORF">HJC23_003893</name>
</gene>
<name>A0ABD3PHT8_9STRA</name>
<evidence type="ECO:0000256" key="1">
    <source>
        <dbReference type="ARBA" id="ARBA00093458"/>
    </source>
</evidence>